<dbReference type="PROSITE" id="PS51186">
    <property type="entry name" value="GNAT"/>
    <property type="match status" value="1"/>
</dbReference>
<evidence type="ECO:0000313" key="2">
    <source>
        <dbReference type="EMBL" id="MBD2294503.1"/>
    </source>
</evidence>
<accession>A0A927A1J4</accession>
<organism evidence="2 3">
    <name type="scientific">Anabaena sphaerica FACHB-251</name>
    <dbReference type="NCBI Taxonomy" id="2692883"/>
    <lineage>
        <taxon>Bacteria</taxon>
        <taxon>Bacillati</taxon>
        <taxon>Cyanobacteriota</taxon>
        <taxon>Cyanophyceae</taxon>
        <taxon>Nostocales</taxon>
        <taxon>Nostocaceae</taxon>
        <taxon>Anabaena</taxon>
    </lineage>
</organism>
<sequence length="174" mass="20188">MESLHLAIFTNRLLLQPISLKYKEDIFKEFTAEIATYLYAAPPREIEGTEFFIKQSLQEMEKGENITVVVLKKDSQEFLGCSGIYKVNSKYPQTGIWLKKSAFGQGYGTEVIQALKEWADANLDYEYLRYPVDQENIPSRRIAEKLGGQMFSKYKHTNLSHKVLNVVEYRIFKT</sequence>
<dbReference type="Pfam" id="PF13302">
    <property type="entry name" value="Acetyltransf_3"/>
    <property type="match status" value="1"/>
</dbReference>
<dbReference type="EMBL" id="JACJQU010000006">
    <property type="protein sequence ID" value="MBD2294503.1"/>
    <property type="molecule type" value="Genomic_DNA"/>
</dbReference>
<dbReference type="AlphaFoldDB" id="A0A927A1J4"/>
<proteinExistence type="predicted"/>
<protein>
    <submittedName>
        <fullName evidence="2">GNAT family N-acetyltransferase</fullName>
    </submittedName>
</protein>
<evidence type="ECO:0000259" key="1">
    <source>
        <dbReference type="PROSITE" id="PS51186"/>
    </source>
</evidence>
<feature type="domain" description="N-acetyltransferase" evidence="1">
    <location>
        <begin position="25"/>
        <end position="174"/>
    </location>
</feature>
<gene>
    <name evidence="2" type="ORF">H6G06_13705</name>
</gene>
<reference evidence="3" key="1">
    <citation type="journal article" date="2020" name="ISME J.">
        <title>Comparative genomics reveals insights into cyanobacterial evolution and habitat adaptation.</title>
        <authorList>
            <person name="Chen M.Y."/>
            <person name="Teng W.K."/>
            <person name="Zhao L."/>
            <person name="Hu C.X."/>
            <person name="Zhou Y.K."/>
            <person name="Han B.P."/>
            <person name="Song L.R."/>
            <person name="Shu W.S."/>
        </authorList>
    </citation>
    <scope>NUCLEOTIDE SEQUENCE [LARGE SCALE GENOMIC DNA]</scope>
    <source>
        <strain evidence="3">FACHB-251</strain>
    </source>
</reference>
<name>A0A927A1J4_9NOST</name>
<dbReference type="GO" id="GO:0016747">
    <property type="term" value="F:acyltransferase activity, transferring groups other than amino-acyl groups"/>
    <property type="evidence" value="ECO:0007669"/>
    <property type="project" value="InterPro"/>
</dbReference>
<dbReference type="InterPro" id="IPR000182">
    <property type="entry name" value="GNAT_dom"/>
</dbReference>
<dbReference type="PANTHER" id="PTHR43792:SF1">
    <property type="entry name" value="N-ACETYLTRANSFERASE DOMAIN-CONTAINING PROTEIN"/>
    <property type="match status" value="1"/>
</dbReference>
<keyword evidence="3" id="KW-1185">Reference proteome</keyword>
<dbReference type="Proteomes" id="UP000662185">
    <property type="component" value="Unassembled WGS sequence"/>
</dbReference>
<comment type="caution">
    <text evidence="2">The sequence shown here is derived from an EMBL/GenBank/DDBJ whole genome shotgun (WGS) entry which is preliminary data.</text>
</comment>
<dbReference type="PANTHER" id="PTHR43792">
    <property type="entry name" value="GNAT FAMILY, PUTATIVE (AFU_ORTHOLOGUE AFUA_3G00765)-RELATED-RELATED"/>
    <property type="match status" value="1"/>
</dbReference>
<dbReference type="SUPFAM" id="SSF55729">
    <property type="entry name" value="Acyl-CoA N-acyltransferases (Nat)"/>
    <property type="match status" value="1"/>
</dbReference>
<dbReference type="RefSeq" id="WP_190560921.1">
    <property type="nucleotide sequence ID" value="NZ_JACJQU010000006.1"/>
</dbReference>
<dbReference type="InterPro" id="IPR016181">
    <property type="entry name" value="Acyl_CoA_acyltransferase"/>
</dbReference>
<dbReference type="InterPro" id="IPR051531">
    <property type="entry name" value="N-acetyltransferase"/>
</dbReference>
<evidence type="ECO:0000313" key="3">
    <source>
        <dbReference type="Proteomes" id="UP000662185"/>
    </source>
</evidence>
<dbReference type="Gene3D" id="3.40.630.30">
    <property type="match status" value="1"/>
</dbReference>